<dbReference type="Pfam" id="PF02195">
    <property type="entry name" value="ParB_N"/>
    <property type="match status" value="1"/>
</dbReference>
<evidence type="ECO:0000256" key="2">
    <source>
        <dbReference type="ARBA" id="ARBA00022829"/>
    </source>
</evidence>
<accession>A0ABQ2Y235</accession>
<keyword evidence="6" id="KW-1185">Reference proteome</keyword>
<comment type="similarity">
    <text evidence="1">Belongs to the ParB family.</text>
</comment>
<organism evidence="5 6">
    <name type="scientific">Undibacterium squillarum</name>
    <dbReference type="NCBI Taxonomy" id="1131567"/>
    <lineage>
        <taxon>Bacteria</taxon>
        <taxon>Pseudomonadati</taxon>
        <taxon>Pseudomonadota</taxon>
        <taxon>Betaproteobacteria</taxon>
        <taxon>Burkholderiales</taxon>
        <taxon>Oxalobacteraceae</taxon>
        <taxon>Undibacterium</taxon>
    </lineage>
</organism>
<dbReference type="InterPro" id="IPR003115">
    <property type="entry name" value="ParB_N"/>
</dbReference>
<sequence>MDMEIRINEIFPSNTNRTHFSESNLKELAESIKQKGLIQPIIVRRIEPSGQLLKAFEIVAGERRWRASKLAGLKEIKCTVLQLTDKEAQELQIIENLQRENLHPLEEAQAFQLYMMKHGANVDDVARTFNKSKQYVYASLKLCDLNVDLHADFLSGDIDASTALLIARIPNPSLQKRALPEVKGMSFRAAKEHIQQRFQLNLAKAPFDITDAKLTEAGSCKRCPKRTGNMPDAEKGTSKDLCTDPDCHAEKSAANLRKVTEQKIKDMEKQQASTPAPAVSDEKTITIGGATLTATTKDAYADRLAQVDGLLKPAQAATATAPADDKTKQRNERSEKLFNILRKKLIGSDLLFDVIFSALHLGHRPHMHLPEFVKPHWPELDMMNINALKPTEKSRLCADYCLAVHLPQPHHSYTTGDAIDHPLITKLINEFQIDLTEPEPAAPATAAPTKKTLSLKK</sequence>
<protein>
    <recommendedName>
        <fullName evidence="4">ParB-like N-terminal domain-containing protein</fullName>
    </recommendedName>
</protein>
<comment type="caution">
    <text evidence="5">The sequence shown here is derived from an EMBL/GenBank/DDBJ whole genome shotgun (WGS) entry which is preliminary data.</text>
</comment>
<evidence type="ECO:0000313" key="6">
    <source>
        <dbReference type="Proteomes" id="UP000653343"/>
    </source>
</evidence>
<evidence type="ECO:0000256" key="3">
    <source>
        <dbReference type="SAM" id="MobiDB-lite"/>
    </source>
</evidence>
<dbReference type="NCBIfam" id="TIGR00180">
    <property type="entry name" value="parB_part"/>
    <property type="match status" value="1"/>
</dbReference>
<dbReference type="Gene3D" id="3.90.1530.30">
    <property type="match status" value="1"/>
</dbReference>
<reference evidence="6" key="1">
    <citation type="journal article" date="2019" name="Int. J. Syst. Evol. Microbiol.">
        <title>The Global Catalogue of Microorganisms (GCM) 10K type strain sequencing project: providing services to taxonomists for standard genome sequencing and annotation.</title>
        <authorList>
            <consortium name="The Broad Institute Genomics Platform"/>
            <consortium name="The Broad Institute Genome Sequencing Center for Infectious Disease"/>
            <person name="Wu L."/>
            <person name="Ma J."/>
        </authorList>
    </citation>
    <scope>NUCLEOTIDE SEQUENCE [LARGE SCALE GENOMIC DNA]</scope>
    <source>
        <strain evidence="6">KCTC 23917</strain>
    </source>
</reference>
<dbReference type="Proteomes" id="UP000653343">
    <property type="component" value="Unassembled WGS sequence"/>
</dbReference>
<gene>
    <name evidence="5" type="ORF">GCM10010946_34750</name>
</gene>
<dbReference type="Pfam" id="PF17762">
    <property type="entry name" value="HTH_ParB"/>
    <property type="match status" value="1"/>
</dbReference>
<dbReference type="PANTHER" id="PTHR33375">
    <property type="entry name" value="CHROMOSOME-PARTITIONING PROTEIN PARB-RELATED"/>
    <property type="match status" value="1"/>
</dbReference>
<dbReference type="InterPro" id="IPR004437">
    <property type="entry name" value="ParB/RepB/Spo0J"/>
</dbReference>
<proteinExistence type="inferred from homology"/>
<dbReference type="SUPFAM" id="SSF110849">
    <property type="entry name" value="ParB/Sulfiredoxin"/>
    <property type="match status" value="1"/>
</dbReference>
<dbReference type="SMART" id="SM00470">
    <property type="entry name" value="ParB"/>
    <property type="match status" value="1"/>
</dbReference>
<dbReference type="PANTHER" id="PTHR33375:SF1">
    <property type="entry name" value="CHROMOSOME-PARTITIONING PROTEIN PARB-RELATED"/>
    <property type="match status" value="1"/>
</dbReference>
<name>A0ABQ2Y235_9BURK</name>
<dbReference type="EMBL" id="BMYU01000012">
    <property type="protein sequence ID" value="GGX53208.1"/>
    <property type="molecule type" value="Genomic_DNA"/>
</dbReference>
<feature type="domain" description="ParB-like N-terminal" evidence="4">
    <location>
        <begin position="3"/>
        <end position="97"/>
    </location>
</feature>
<dbReference type="InterPro" id="IPR036086">
    <property type="entry name" value="ParB/Sulfiredoxin_sf"/>
</dbReference>
<evidence type="ECO:0000256" key="1">
    <source>
        <dbReference type="ARBA" id="ARBA00006295"/>
    </source>
</evidence>
<dbReference type="CDD" id="cd16393">
    <property type="entry name" value="SPO0J_N"/>
    <property type="match status" value="1"/>
</dbReference>
<dbReference type="RefSeq" id="WP_189358810.1">
    <property type="nucleotide sequence ID" value="NZ_BMYU01000012.1"/>
</dbReference>
<evidence type="ECO:0000259" key="4">
    <source>
        <dbReference type="SMART" id="SM00470"/>
    </source>
</evidence>
<feature type="region of interest" description="Disordered" evidence="3">
    <location>
        <begin position="438"/>
        <end position="457"/>
    </location>
</feature>
<evidence type="ECO:0000313" key="5">
    <source>
        <dbReference type="EMBL" id="GGX53208.1"/>
    </source>
</evidence>
<keyword evidence="2" id="KW-0159">Chromosome partition</keyword>
<dbReference type="InterPro" id="IPR050336">
    <property type="entry name" value="Chromosome_partition/occlusion"/>
</dbReference>
<dbReference type="InterPro" id="IPR041468">
    <property type="entry name" value="HTH_ParB/Spo0J"/>
</dbReference>
<dbReference type="Gene3D" id="1.10.10.2830">
    <property type="match status" value="1"/>
</dbReference>